<evidence type="ECO:0000256" key="1">
    <source>
        <dbReference type="SAM" id="Phobius"/>
    </source>
</evidence>
<accession>A0AAW1AHG0</accession>
<feature type="transmembrane region" description="Helical" evidence="1">
    <location>
        <begin position="37"/>
        <end position="59"/>
    </location>
</feature>
<keyword evidence="1" id="KW-0812">Transmembrane</keyword>
<evidence type="ECO:0000313" key="3">
    <source>
        <dbReference type="Proteomes" id="UP001432146"/>
    </source>
</evidence>
<organism evidence="2 3">
    <name type="scientific">Tetragonisca angustula</name>
    <dbReference type="NCBI Taxonomy" id="166442"/>
    <lineage>
        <taxon>Eukaryota</taxon>
        <taxon>Metazoa</taxon>
        <taxon>Ecdysozoa</taxon>
        <taxon>Arthropoda</taxon>
        <taxon>Hexapoda</taxon>
        <taxon>Insecta</taxon>
        <taxon>Pterygota</taxon>
        <taxon>Neoptera</taxon>
        <taxon>Endopterygota</taxon>
        <taxon>Hymenoptera</taxon>
        <taxon>Apocrita</taxon>
        <taxon>Aculeata</taxon>
        <taxon>Apoidea</taxon>
        <taxon>Anthophila</taxon>
        <taxon>Apidae</taxon>
        <taxon>Tetragonisca</taxon>
    </lineage>
</organism>
<dbReference type="EMBL" id="JAWNGG020000014">
    <property type="protein sequence ID" value="KAK9309198.1"/>
    <property type="molecule type" value="Genomic_DNA"/>
</dbReference>
<gene>
    <name evidence="2" type="ORF">QLX08_001141</name>
</gene>
<keyword evidence="3" id="KW-1185">Reference proteome</keyword>
<comment type="caution">
    <text evidence="2">The sequence shown here is derived from an EMBL/GenBank/DDBJ whole genome shotgun (WGS) entry which is preliminary data.</text>
</comment>
<evidence type="ECO:0008006" key="4">
    <source>
        <dbReference type="Google" id="ProtNLM"/>
    </source>
</evidence>
<keyword evidence="1" id="KW-1133">Transmembrane helix</keyword>
<sequence>MIIGLYQSKNVSLLIKQIDKVDENLRSMGVEIDYHNFFRHVIIVGSFWILNVTIIYGIFLQWTVQNTPNIHAILTTVYYIYVANAHSVILYEYNATIFWLGSRFKMINQLLKMLPSEDNESNAAESNEEIIFKPSSNFRNRLEIDCSVSACSSEVSQTSSMKDTSNLKKESPTDGNLRLLQQIRKNNFINALALEIVYLLDSIVGVLKIAVMSIDCEYAMKQADKIISLIHACPLYRESTELKNETLQFLWQISYTQLEDTKSVHYVLNYSFVRNCFYFVLTYLVIMVQLSQNLF</sequence>
<evidence type="ECO:0000313" key="2">
    <source>
        <dbReference type="EMBL" id="KAK9309198.1"/>
    </source>
</evidence>
<protein>
    <recommendedName>
        <fullName evidence="4">Gustatory receptor</fullName>
    </recommendedName>
</protein>
<proteinExistence type="predicted"/>
<feature type="transmembrane region" description="Helical" evidence="1">
    <location>
        <begin position="272"/>
        <end position="290"/>
    </location>
</feature>
<name>A0AAW1AHG0_9HYME</name>
<reference evidence="2 3" key="1">
    <citation type="submission" date="2024-05" db="EMBL/GenBank/DDBJ databases">
        <title>The nuclear and mitochondrial genome assemblies of Tetragonisca angustula (Apidae: Meliponini), a tiny yet remarkable pollinator in the Neotropics.</title>
        <authorList>
            <person name="Ferrari R."/>
            <person name="Ricardo P.C."/>
            <person name="Dias F.C."/>
            <person name="Araujo N.S."/>
            <person name="Soares D.O."/>
            <person name="Zhou Q.-S."/>
            <person name="Zhu C.-D."/>
            <person name="Coutinho L."/>
            <person name="Airas M.C."/>
            <person name="Batista T.M."/>
        </authorList>
    </citation>
    <scope>NUCLEOTIDE SEQUENCE [LARGE SCALE GENOMIC DNA]</scope>
    <source>
        <strain evidence="2">ASF017062</strain>
        <tissue evidence="2">Abdomen</tissue>
    </source>
</reference>
<dbReference type="Proteomes" id="UP001432146">
    <property type="component" value="Unassembled WGS sequence"/>
</dbReference>
<dbReference type="AlphaFoldDB" id="A0AAW1AHG0"/>
<keyword evidence="1" id="KW-0472">Membrane</keyword>
<feature type="transmembrane region" description="Helical" evidence="1">
    <location>
        <begin position="79"/>
        <end position="100"/>
    </location>
</feature>